<dbReference type="AlphaFoldDB" id="A0A5Q4BAG9"/>
<protein>
    <submittedName>
        <fullName evidence="2">Uncharacterized protein</fullName>
    </submittedName>
</protein>
<dbReference type="Proteomes" id="UP000326340">
    <property type="component" value="Unassembled WGS sequence"/>
</dbReference>
<dbReference type="EMBL" id="PUHP01003300">
    <property type="protein sequence ID" value="TQN63912.1"/>
    <property type="molecule type" value="Genomic_DNA"/>
</dbReference>
<evidence type="ECO:0000313" key="3">
    <source>
        <dbReference type="Proteomes" id="UP000326340"/>
    </source>
</evidence>
<accession>A0A5Q4BAG9</accession>
<sequence>MPSTPSRNTQDAPGYHNWESRIERFCGRPDEQPTNCQLASRLDEPRPGPWRGGCPRQWPPPLSPSRTPDVHRMFPFCTRLIHIQRTQLSRLQRKRCKSLPEGGLTVLGVGAEAGVVLERNNQVSKVENVSNSRLLFYQQG</sequence>
<organism evidence="2 3">
    <name type="scientific">Colletotrichum shisoi</name>
    <dbReference type="NCBI Taxonomy" id="2078593"/>
    <lineage>
        <taxon>Eukaryota</taxon>
        <taxon>Fungi</taxon>
        <taxon>Dikarya</taxon>
        <taxon>Ascomycota</taxon>
        <taxon>Pezizomycotina</taxon>
        <taxon>Sordariomycetes</taxon>
        <taxon>Hypocreomycetidae</taxon>
        <taxon>Glomerellales</taxon>
        <taxon>Glomerellaceae</taxon>
        <taxon>Colletotrichum</taxon>
        <taxon>Colletotrichum destructivum species complex</taxon>
    </lineage>
</organism>
<evidence type="ECO:0000313" key="2">
    <source>
        <dbReference type="EMBL" id="TQN63912.1"/>
    </source>
</evidence>
<comment type="caution">
    <text evidence="2">The sequence shown here is derived from an EMBL/GenBank/DDBJ whole genome shotgun (WGS) entry which is preliminary data.</text>
</comment>
<evidence type="ECO:0000256" key="1">
    <source>
        <dbReference type="SAM" id="MobiDB-lite"/>
    </source>
</evidence>
<keyword evidence="3" id="KW-1185">Reference proteome</keyword>
<gene>
    <name evidence="2" type="ORF">CSHISOI_11511</name>
</gene>
<name>A0A5Q4BAG9_9PEZI</name>
<reference evidence="2 3" key="1">
    <citation type="journal article" date="2019" name="Sci. Rep.">
        <title>Colletotrichum shisoi sp. nov., an anthracnose pathogen of Perilla frutescens in Japan: molecular phylogenetic, morphological and genomic evidence.</title>
        <authorList>
            <person name="Gan P."/>
            <person name="Tsushima A."/>
            <person name="Hiroyama R."/>
            <person name="Narusaka M."/>
            <person name="Takano Y."/>
            <person name="Narusaka Y."/>
            <person name="Kawaradani M."/>
            <person name="Damm U."/>
            <person name="Shirasu K."/>
        </authorList>
    </citation>
    <scope>NUCLEOTIDE SEQUENCE [LARGE SCALE GENOMIC DNA]</scope>
    <source>
        <strain evidence="2 3">PG-2018a</strain>
    </source>
</reference>
<feature type="region of interest" description="Disordered" evidence="1">
    <location>
        <begin position="29"/>
        <end position="68"/>
    </location>
</feature>
<proteinExistence type="predicted"/>